<dbReference type="GO" id="GO:0015074">
    <property type="term" value="P:DNA integration"/>
    <property type="evidence" value="ECO:0007669"/>
    <property type="project" value="InterPro"/>
</dbReference>
<protein>
    <recommendedName>
        <fullName evidence="2">Integrase catalytic domain-containing protein</fullName>
    </recommendedName>
</protein>
<dbReference type="SUPFAM" id="SSF53098">
    <property type="entry name" value="Ribonuclease H-like"/>
    <property type="match status" value="1"/>
</dbReference>
<comment type="caution">
    <text evidence="3">The sequence shown here is derived from an EMBL/GenBank/DDBJ whole genome shotgun (WGS) entry which is preliminary data.</text>
</comment>
<organism evidence="3 4">
    <name type="scientific">Microbacterium enclense</name>
    <dbReference type="NCBI Taxonomy" id="993073"/>
    <lineage>
        <taxon>Bacteria</taxon>
        <taxon>Bacillati</taxon>
        <taxon>Actinomycetota</taxon>
        <taxon>Actinomycetes</taxon>
        <taxon>Micrococcales</taxon>
        <taxon>Microbacteriaceae</taxon>
        <taxon>Microbacterium</taxon>
    </lineage>
</organism>
<dbReference type="InterPro" id="IPR012337">
    <property type="entry name" value="RNaseH-like_sf"/>
</dbReference>
<dbReference type="AlphaFoldDB" id="A0A443IZD6"/>
<feature type="domain" description="Integrase catalytic" evidence="2">
    <location>
        <begin position="58"/>
        <end position="143"/>
    </location>
</feature>
<dbReference type="Pfam" id="PF00665">
    <property type="entry name" value="rve"/>
    <property type="match status" value="1"/>
</dbReference>
<evidence type="ECO:0000256" key="1">
    <source>
        <dbReference type="SAM" id="MobiDB-lite"/>
    </source>
</evidence>
<gene>
    <name evidence="3" type="ORF">D8Y23_16380</name>
</gene>
<reference evidence="3 4" key="1">
    <citation type="journal article" date="2018" name="Front. Microbiol.">
        <title>Novel Insights Into Bacterial Dimethylsulfoniopropionate Catabolism in the East China Sea.</title>
        <authorList>
            <person name="Liu J."/>
            <person name="Liu J."/>
            <person name="Zhang S.H."/>
            <person name="Liang J."/>
            <person name="Lin H."/>
            <person name="Song D."/>
            <person name="Yang G.P."/>
            <person name="Todd J.D."/>
            <person name="Zhang X.H."/>
        </authorList>
    </citation>
    <scope>NUCLEOTIDE SEQUENCE [LARGE SCALE GENOMIC DNA]</scope>
    <source>
        <strain evidence="3 4">ZYFD042</strain>
    </source>
</reference>
<feature type="region of interest" description="Disordered" evidence="1">
    <location>
        <begin position="126"/>
        <end position="164"/>
    </location>
</feature>
<dbReference type="GO" id="GO:0003676">
    <property type="term" value="F:nucleic acid binding"/>
    <property type="evidence" value="ECO:0007669"/>
    <property type="project" value="InterPro"/>
</dbReference>
<feature type="compositionally biased region" description="Basic residues" evidence="1">
    <location>
        <begin position="141"/>
        <end position="150"/>
    </location>
</feature>
<sequence>MTAHLRRSGLVVSKRQVDRLMRDLGLTSLVRGRRVRTTIPDRHADRAPDLLDRDFTAEAPNRRWSTDFTYVTTWAGFAYVSFMIDCYSRDRGLARRNREDDPAGNTALRMGLWRRDLAGHPAVDGLIHHSDAGSQSTRVSFARRSRRKASPRPSDRSATRMTTP</sequence>
<dbReference type="PANTHER" id="PTHR46889:SF4">
    <property type="entry name" value="TRANSPOSASE INSO FOR INSERTION SEQUENCE ELEMENT IS911B-RELATED"/>
    <property type="match status" value="1"/>
</dbReference>
<dbReference type="EMBL" id="RBZY01000118">
    <property type="protein sequence ID" value="RWR13685.1"/>
    <property type="molecule type" value="Genomic_DNA"/>
</dbReference>
<name>A0A443IZD6_9MICO</name>
<dbReference type="OrthoDB" id="4281720at2"/>
<dbReference type="InterPro" id="IPR050900">
    <property type="entry name" value="Transposase_IS3/IS150/IS904"/>
</dbReference>
<evidence type="ECO:0000313" key="3">
    <source>
        <dbReference type="EMBL" id="RWR13685.1"/>
    </source>
</evidence>
<dbReference type="PANTHER" id="PTHR46889">
    <property type="entry name" value="TRANSPOSASE INSF FOR INSERTION SEQUENCE IS3B-RELATED"/>
    <property type="match status" value="1"/>
</dbReference>
<evidence type="ECO:0000313" key="4">
    <source>
        <dbReference type="Proteomes" id="UP000285970"/>
    </source>
</evidence>
<proteinExistence type="predicted"/>
<dbReference type="Proteomes" id="UP000285970">
    <property type="component" value="Unassembled WGS sequence"/>
</dbReference>
<dbReference type="Gene3D" id="3.30.420.10">
    <property type="entry name" value="Ribonuclease H-like superfamily/Ribonuclease H"/>
    <property type="match status" value="1"/>
</dbReference>
<evidence type="ECO:0000259" key="2">
    <source>
        <dbReference type="Pfam" id="PF00665"/>
    </source>
</evidence>
<accession>A0A443IZD6</accession>
<dbReference type="InterPro" id="IPR036397">
    <property type="entry name" value="RNaseH_sf"/>
</dbReference>
<dbReference type="InterPro" id="IPR001584">
    <property type="entry name" value="Integrase_cat-core"/>
</dbReference>